<dbReference type="PROSITE" id="PS51186">
    <property type="entry name" value="GNAT"/>
    <property type="match status" value="1"/>
</dbReference>
<keyword evidence="3" id="KW-1185">Reference proteome</keyword>
<reference evidence="2" key="1">
    <citation type="submission" date="2022-06" db="EMBL/GenBank/DDBJ databases">
        <title>Aquibacillus sp. a new bacterium isolated from soil saline samples.</title>
        <authorList>
            <person name="Galisteo C."/>
            <person name="De La Haba R."/>
            <person name="Sanchez-Porro C."/>
            <person name="Ventosa A."/>
        </authorList>
    </citation>
    <scope>NUCLEOTIDE SEQUENCE</scope>
    <source>
        <strain evidence="2">3ASR75-11</strain>
    </source>
</reference>
<dbReference type="InterPro" id="IPR051908">
    <property type="entry name" value="Ribosomal_N-acetyltransferase"/>
</dbReference>
<organism evidence="2 3">
    <name type="scientific">Terrihalobacillus insolitus</name>
    <dbReference type="NCBI Taxonomy" id="2950438"/>
    <lineage>
        <taxon>Bacteria</taxon>
        <taxon>Bacillati</taxon>
        <taxon>Bacillota</taxon>
        <taxon>Bacilli</taxon>
        <taxon>Bacillales</taxon>
        <taxon>Bacillaceae</taxon>
        <taxon>Terrihalobacillus</taxon>
    </lineage>
</organism>
<proteinExistence type="predicted"/>
<dbReference type="AlphaFoldDB" id="A0A9X3WTQ7"/>
<dbReference type="RefSeq" id="WP_272435471.1">
    <property type="nucleotide sequence ID" value="NZ_JAMQKB010000002.1"/>
</dbReference>
<accession>A0A9X3WTQ7</accession>
<dbReference type="Pfam" id="PF13302">
    <property type="entry name" value="Acetyltransf_3"/>
    <property type="match status" value="1"/>
</dbReference>
<gene>
    <name evidence="2" type="ORF">NC797_04265</name>
</gene>
<dbReference type="InterPro" id="IPR000182">
    <property type="entry name" value="GNAT_dom"/>
</dbReference>
<dbReference type="InterPro" id="IPR016181">
    <property type="entry name" value="Acyl_CoA_acyltransferase"/>
</dbReference>
<dbReference type="GO" id="GO:0005737">
    <property type="term" value="C:cytoplasm"/>
    <property type="evidence" value="ECO:0007669"/>
    <property type="project" value="TreeGrafter"/>
</dbReference>
<dbReference type="Proteomes" id="UP001145050">
    <property type="component" value="Unassembled WGS sequence"/>
</dbReference>
<dbReference type="GO" id="GO:1990189">
    <property type="term" value="F:protein N-terminal-serine acetyltransferase activity"/>
    <property type="evidence" value="ECO:0007669"/>
    <property type="project" value="TreeGrafter"/>
</dbReference>
<sequence length="173" mass="19570">MMDVVSSRITLTPITLEFGNQLLKGSAVFASPCITVPNDNWPSNGLKAILPYYLEKLESDQKELGFGPWIIKDKSKNIVVGEIGFKGRLNSEKEAEIWYYVVANRRRQGYATEAVSTLCHWAFANCVERIKAHCKKKNIASQKVLHGTGFTCISEDDGVLLYIRNKSFEEKHR</sequence>
<name>A0A9X3WTQ7_9BACI</name>
<evidence type="ECO:0000313" key="2">
    <source>
        <dbReference type="EMBL" id="MDC3423721.1"/>
    </source>
</evidence>
<comment type="caution">
    <text evidence="2">The sequence shown here is derived from an EMBL/GenBank/DDBJ whole genome shotgun (WGS) entry which is preliminary data.</text>
</comment>
<dbReference type="EMBL" id="JAMQKB010000002">
    <property type="protein sequence ID" value="MDC3423721.1"/>
    <property type="molecule type" value="Genomic_DNA"/>
</dbReference>
<dbReference type="CDD" id="cd04301">
    <property type="entry name" value="NAT_SF"/>
    <property type="match status" value="1"/>
</dbReference>
<dbReference type="SUPFAM" id="SSF55729">
    <property type="entry name" value="Acyl-CoA N-acyltransferases (Nat)"/>
    <property type="match status" value="1"/>
</dbReference>
<dbReference type="PANTHER" id="PTHR43441">
    <property type="entry name" value="RIBOSOMAL-PROTEIN-SERINE ACETYLTRANSFERASE"/>
    <property type="match status" value="1"/>
</dbReference>
<dbReference type="PANTHER" id="PTHR43441:SF6">
    <property type="entry name" value="N-ACETYLTRANSFERASE DOMAIN-CONTAINING PROTEIN"/>
    <property type="match status" value="1"/>
</dbReference>
<dbReference type="Gene3D" id="3.40.630.30">
    <property type="match status" value="1"/>
</dbReference>
<dbReference type="GO" id="GO:0008999">
    <property type="term" value="F:protein-N-terminal-alanine acetyltransferase activity"/>
    <property type="evidence" value="ECO:0007669"/>
    <property type="project" value="TreeGrafter"/>
</dbReference>
<evidence type="ECO:0000259" key="1">
    <source>
        <dbReference type="PROSITE" id="PS51186"/>
    </source>
</evidence>
<evidence type="ECO:0000313" key="3">
    <source>
        <dbReference type="Proteomes" id="UP001145050"/>
    </source>
</evidence>
<feature type="domain" description="N-acetyltransferase" evidence="1">
    <location>
        <begin position="9"/>
        <end position="173"/>
    </location>
</feature>
<protein>
    <submittedName>
        <fullName evidence="2">GNAT family N-acetyltransferase</fullName>
    </submittedName>
</protein>